<name>A0A0T5Z1U9_9GAMM</name>
<dbReference type="EMBL" id="LMXI01000671">
    <property type="protein sequence ID" value="KRT56765.1"/>
    <property type="molecule type" value="Genomic_DNA"/>
</dbReference>
<gene>
    <name evidence="1" type="ORF">Ga0076813_10234</name>
</gene>
<dbReference type="AlphaFoldDB" id="A0A0T5Z1U9"/>
<sequence length="35" mass="3950">MMVLSAAPMAVEPMKIREIQVLETLKEGSSIYRRA</sequence>
<dbReference type="RefSeq" id="WP_408642710.1">
    <property type="nucleotide sequence ID" value="NZ_KQ557128.1"/>
</dbReference>
<reference evidence="1 2" key="1">
    <citation type="submission" date="2015-11" db="EMBL/GenBank/DDBJ databases">
        <title>The genome of Candidatus Endoriftia persephone in Ridgeia piscesae and population structure of the North Eastern Pacific vestimentiferan symbionts.</title>
        <authorList>
            <person name="Perez M."/>
            <person name="Juniper K.S."/>
        </authorList>
    </citation>
    <scope>NUCLEOTIDE SEQUENCE [LARGE SCALE GENOMIC DNA]</scope>
    <source>
        <strain evidence="1">Ind10</strain>
    </source>
</reference>
<evidence type="ECO:0000313" key="2">
    <source>
        <dbReference type="Proteomes" id="UP000051276"/>
    </source>
</evidence>
<proteinExistence type="predicted"/>
<comment type="caution">
    <text evidence="1">The sequence shown here is derived from an EMBL/GenBank/DDBJ whole genome shotgun (WGS) entry which is preliminary data.</text>
</comment>
<accession>A0A0T5Z1U9</accession>
<dbReference type="Proteomes" id="UP000051276">
    <property type="component" value="Unassembled WGS sequence"/>
</dbReference>
<evidence type="ECO:0000313" key="1">
    <source>
        <dbReference type="EMBL" id="KRT56765.1"/>
    </source>
</evidence>
<organism evidence="1 2">
    <name type="scientific">endosymbiont of Ridgeia piscesae</name>
    <dbReference type="NCBI Taxonomy" id="54398"/>
    <lineage>
        <taxon>Bacteria</taxon>
        <taxon>Pseudomonadati</taxon>
        <taxon>Pseudomonadota</taxon>
        <taxon>Gammaproteobacteria</taxon>
        <taxon>sulfur-oxidizing symbionts</taxon>
    </lineage>
</organism>
<protein>
    <submittedName>
        <fullName evidence="1">Uncharacterized protein</fullName>
    </submittedName>
</protein>